<accession>A0ABP3KM36</accession>
<comment type="caution">
    <text evidence="1">The sequence shown here is derived from an EMBL/GenBank/DDBJ whole genome shotgun (WGS) entry which is preliminary data.</text>
</comment>
<sequence length="241" mass="27226">MTEPYEIFGVPQERGVLIVVDHASNHVPSDIDLGIDPALLEEHIAYDIGVANVARYMSEKSGYLSILGTVSRLVVDLNRFPDESGVIPKHSDGVAITGNIIDETERRARLDRFFHPYHDRVAELIHDLDPALILFLHSFTPKLRADDAESRPWQVGVLYNEYEKASQLAIRLLKEESLVVGDQEPYSGKDLHATMKRQAEDIGKAYTEIEIRQDMVAEETGQRRFAEILLRTCDKMRTGLA</sequence>
<dbReference type="EMBL" id="BAAAEM010000003">
    <property type="protein sequence ID" value="GAA0482679.1"/>
    <property type="molecule type" value="Genomic_DNA"/>
</dbReference>
<dbReference type="RefSeq" id="WP_229953331.1">
    <property type="nucleotide sequence ID" value="NZ_BAAAEM010000003.1"/>
</dbReference>
<gene>
    <name evidence="1" type="ORF">GCM10009096_26310</name>
</gene>
<dbReference type="InterPro" id="IPR007709">
    <property type="entry name" value="N-FG_amidohydro"/>
</dbReference>
<dbReference type="SUPFAM" id="SSF53187">
    <property type="entry name" value="Zn-dependent exopeptidases"/>
    <property type="match status" value="1"/>
</dbReference>
<organism evidence="1 2">
    <name type="scientific">Parasphingorhabdus litoris</name>
    <dbReference type="NCBI Taxonomy" id="394733"/>
    <lineage>
        <taxon>Bacteria</taxon>
        <taxon>Pseudomonadati</taxon>
        <taxon>Pseudomonadota</taxon>
        <taxon>Alphaproteobacteria</taxon>
        <taxon>Sphingomonadales</taxon>
        <taxon>Sphingomonadaceae</taxon>
        <taxon>Parasphingorhabdus</taxon>
    </lineage>
</organism>
<dbReference type="InterPro" id="IPR011227">
    <property type="entry name" value="UCP029730"/>
</dbReference>
<dbReference type="PIRSF" id="PIRSF029730">
    <property type="entry name" value="UCP029730"/>
    <property type="match status" value="1"/>
</dbReference>
<protein>
    <submittedName>
        <fullName evidence="1">N-formylglutamate amidohydrolase</fullName>
    </submittedName>
</protein>
<keyword evidence="2" id="KW-1185">Reference proteome</keyword>
<dbReference type="Pfam" id="PF05013">
    <property type="entry name" value="FGase"/>
    <property type="match status" value="1"/>
</dbReference>
<dbReference type="Proteomes" id="UP001500713">
    <property type="component" value="Unassembled WGS sequence"/>
</dbReference>
<dbReference type="Gene3D" id="3.40.630.40">
    <property type="entry name" value="Zn-dependent exopeptidases"/>
    <property type="match status" value="1"/>
</dbReference>
<reference evidence="2" key="1">
    <citation type="journal article" date="2019" name="Int. J. Syst. Evol. Microbiol.">
        <title>The Global Catalogue of Microorganisms (GCM) 10K type strain sequencing project: providing services to taxonomists for standard genome sequencing and annotation.</title>
        <authorList>
            <consortium name="The Broad Institute Genomics Platform"/>
            <consortium name="The Broad Institute Genome Sequencing Center for Infectious Disease"/>
            <person name="Wu L."/>
            <person name="Ma J."/>
        </authorList>
    </citation>
    <scope>NUCLEOTIDE SEQUENCE [LARGE SCALE GENOMIC DNA]</scope>
    <source>
        <strain evidence="2">JCM 14162</strain>
    </source>
</reference>
<evidence type="ECO:0000313" key="1">
    <source>
        <dbReference type="EMBL" id="GAA0482679.1"/>
    </source>
</evidence>
<name>A0ABP3KM36_9SPHN</name>
<proteinExistence type="predicted"/>
<evidence type="ECO:0000313" key="2">
    <source>
        <dbReference type="Proteomes" id="UP001500713"/>
    </source>
</evidence>